<gene>
    <name evidence="2" type="ORF">MKK02DRAFT_38095</name>
</gene>
<dbReference type="Proteomes" id="UP001164286">
    <property type="component" value="Unassembled WGS sequence"/>
</dbReference>
<evidence type="ECO:0000256" key="1">
    <source>
        <dbReference type="SAM" id="MobiDB-lite"/>
    </source>
</evidence>
<feature type="compositionally biased region" description="Basic and acidic residues" evidence="1">
    <location>
        <begin position="50"/>
        <end position="61"/>
    </location>
</feature>
<dbReference type="EMBL" id="JAKWFO010000008">
    <property type="protein sequence ID" value="KAI9633441.1"/>
    <property type="molecule type" value="Genomic_DNA"/>
</dbReference>
<feature type="region of interest" description="Disordered" evidence="1">
    <location>
        <begin position="530"/>
        <end position="587"/>
    </location>
</feature>
<organism evidence="2 3">
    <name type="scientific">Dioszegia hungarica</name>
    <dbReference type="NCBI Taxonomy" id="4972"/>
    <lineage>
        <taxon>Eukaryota</taxon>
        <taxon>Fungi</taxon>
        <taxon>Dikarya</taxon>
        <taxon>Basidiomycota</taxon>
        <taxon>Agaricomycotina</taxon>
        <taxon>Tremellomycetes</taxon>
        <taxon>Tremellales</taxon>
        <taxon>Bulleribasidiaceae</taxon>
        <taxon>Dioszegia</taxon>
    </lineage>
</organism>
<feature type="compositionally biased region" description="Basic and acidic residues" evidence="1">
    <location>
        <begin position="253"/>
        <end position="271"/>
    </location>
</feature>
<feature type="compositionally biased region" description="Low complexity" evidence="1">
    <location>
        <begin position="542"/>
        <end position="551"/>
    </location>
</feature>
<sequence>MTQPSPAFRDSLYSTDSTTTYASTLSSLTSSLGLTESPLPPAKKTMAVLEDVRDRSEDYRRQAMLWGSKSRGDLKTGGGVSKRVQSIENLRRSERPAQTSQAKESGLGGDTRKETITQRPSSSQLRNRPSSSQLSSDTTQSRTPRQSQPVIERAQAATGPAVPPTKNQVAMPRRRPPPPAEATLRPPQSQHPPASLARSESTMAEDWEAELIRDAQKLQLRPPPTAVVTRQPSREQVRPSGERDEWEMAAMMIDRRETGRDTEETMRRGAAREIAYPPAMPRLAIRAAPTGVTSIHVGVRPRIHPSRTEESLSRNQPDAHLPEPLFSPHPSQAPLASPSDAGSGDGTVRGSYNTMYKSELAEKAKKEYEDWLAKKADREGGRDADGGYGVQEWVPRNRKQARFGELNQPVSIHPDPVEAAAKLGMGMGMAGYGQGQDGMAGYGQGYGYTGYPYPVQQPQGGQQAIGGPQYETQQTQQVAGDPVQQGHGEYDPNADPYGYWDQMAYWWAMAQMGMLSMEDMQAMGMGGGMGMQGMTEGPSPITSEGSSTQGSSEDEQTPHIRFAKSPVKDKGRAKRQPSTTDIQQQALLQQQQQQQMLAYQQQLQQYGQEMYDP</sequence>
<feature type="region of interest" description="Disordered" evidence="1">
    <location>
        <begin position="301"/>
        <end position="350"/>
    </location>
</feature>
<feature type="compositionally biased region" description="Low complexity" evidence="1">
    <location>
        <begin position="118"/>
        <end position="141"/>
    </location>
</feature>
<name>A0AA38H3R9_9TREE</name>
<feature type="region of interest" description="Disordered" evidence="1">
    <location>
        <begin position="29"/>
        <end position="273"/>
    </location>
</feature>
<dbReference type="RefSeq" id="XP_052943218.1">
    <property type="nucleotide sequence ID" value="XM_053089924.1"/>
</dbReference>
<evidence type="ECO:0000313" key="3">
    <source>
        <dbReference type="Proteomes" id="UP001164286"/>
    </source>
</evidence>
<reference evidence="2" key="1">
    <citation type="journal article" date="2022" name="G3 (Bethesda)">
        <title>High quality genome of the basidiomycete yeast Dioszegia hungarica PDD-24b-2 isolated from cloud water.</title>
        <authorList>
            <person name="Jarrige D."/>
            <person name="Haridas S."/>
            <person name="Bleykasten-Grosshans C."/>
            <person name="Joly M."/>
            <person name="Nadalig T."/>
            <person name="Sancelme M."/>
            <person name="Vuilleumier S."/>
            <person name="Grigoriev I.V."/>
            <person name="Amato P."/>
            <person name="Bringel F."/>
        </authorList>
    </citation>
    <scope>NUCLEOTIDE SEQUENCE</scope>
    <source>
        <strain evidence="2">PDD-24b-2</strain>
    </source>
</reference>
<proteinExistence type="predicted"/>
<comment type="caution">
    <text evidence="2">The sequence shown here is derived from an EMBL/GenBank/DDBJ whole genome shotgun (WGS) entry which is preliminary data.</text>
</comment>
<dbReference type="GeneID" id="77729129"/>
<evidence type="ECO:0000313" key="2">
    <source>
        <dbReference type="EMBL" id="KAI9633441.1"/>
    </source>
</evidence>
<keyword evidence="3" id="KW-1185">Reference proteome</keyword>
<accession>A0AA38H3R9</accession>
<feature type="compositionally biased region" description="Basic and acidic residues" evidence="1">
    <location>
        <begin position="232"/>
        <end position="243"/>
    </location>
</feature>
<dbReference type="AlphaFoldDB" id="A0AA38H3R9"/>
<protein>
    <submittedName>
        <fullName evidence="2">Uncharacterized protein</fullName>
    </submittedName>
</protein>